<proteinExistence type="predicted"/>
<dbReference type="PATRIC" id="fig|1158607.3.peg.5147"/>
<comment type="caution">
    <text evidence="1">The sequence shown here is derived from an EMBL/GenBank/DDBJ whole genome shotgun (WGS) entry which is preliminary data.</text>
</comment>
<dbReference type="HOGENOM" id="CLU_3098631_0_0_9"/>
<name>R2PTS2_9ENTE</name>
<dbReference type="Proteomes" id="UP000013782">
    <property type="component" value="Unassembled WGS sequence"/>
</dbReference>
<sequence length="51" mass="5965">MDKEDKKELERLEKILENYDKTGGFNFTGNDFISAARLAVKYGWIYSDLCK</sequence>
<dbReference type="AlphaFoldDB" id="R2PTS2"/>
<evidence type="ECO:0000313" key="1">
    <source>
        <dbReference type="EMBL" id="EOH86723.1"/>
    </source>
</evidence>
<gene>
    <name evidence="1" type="ORF">UAU_05169</name>
</gene>
<keyword evidence="2" id="KW-1185">Reference proteome</keyword>
<dbReference type="EMBL" id="AJAQ01000050">
    <property type="protein sequence ID" value="EOH86723.1"/>
    <property type="molecule type" value="Genomic_DNA"/>
</dbReference>
<evidence type="ECO:0000313" key="2">
    <source>
        <dbReference type="Proteomes" id="UP000013782"/>
    </source>
</evidence>
<reference evidence="1 2" key="1">
    <citation type="submission" date="2013-02" db="EMBL/GenBank/DDBJ databases">
        <title>The Genome Sequence of Enterococcus pallens BAA-351.</title>
        <authorList>
            <consortium name="The Broad Institute Genome Sequencing Platform"/>
            <consortium name="The Broad Institute Genome Sequencing Center for Infectious Disease"/>
            <person name="Earl A.M."/>
            <person name="Gilmore M.S."/>
            <person name="Lebreton F."/>
            <person name="Walker B."/>
            <person name="Young S.K."/>
            <person name="Zeng Q."/>
            <person name="Gargeya S."/>
            <person name="Fitzgerald M."/>
            <person name="Haas B."/>
            <person name="Abouelleil A."/>
            <person name="Alvarado L."/>
            <person name="Arachchi H.M."/>
            <person name="Berlin A.M."/>
            <person name="Chapman S.B."/>
            <person name="Dewar J."/>
            <person name="Goldberg J."/>
            <person name="Griggs A."/>
            <person name="Gujja S."/>
            <person name="Hansen M."/>
            <person name="Howarth C."/>
            <person name="Imamovic A."/>
            <person name="Larimer J."/>
            <person name="McCowan C."/>
            <person name="Murphy C."/>
            <person name="Neiman D."/>
            <person name="Pearson M."/>
            <person name="Priest M."/>
            <person name="Roberts A."/>
            <person name="Saif S."/>
            <person name="Shea T."/>
            <person name="Sisk P."/>
            <person name="Sykes S."/>
            <person name="Wortman J."/>
            <person name="Nusbaum C."/>
            <person name="Birren B."/>
        </authorList>
    </citation>
    <scope>NUCLEOTIDE SEQUENCE [LARGE SCALE GENOMIC DNA]</scope>
    <source>
        <strain evidence="1 2">ATCC BAA-351</strain>
    </source>
</reference>
<protein>
    <submittedName>
        <fullName evidence="1">Uncharacterized protein</fullName>
    </submittedName>
</protein>
<dbReference type="STRING" id="160454.RV10_GL003674"/>
<accession>R2PTS2</accession>
<organism evidence="1 2">
    <name type="scientific">Enterococcus pallens ATCC BAA-351</name>
    <dbReference type="NCBI Taxonomy" id="1158607"/>
    <lineage>
        <taxon>Bacteria</taxon>
        <taxon>Bacillati</taxon>
        <taxon>Bacillota</taxon>
        <taxon>Bacilli</taxon>
        <taxon>Lactobacillales</taxon>
        <taxon>Enterococcaceae</taxon>
        <taxon>Enterococcus</taxon>
    </lineage>
</organism>
<dbReference type="RefSeq" id="WP_010760091.1">
    <property type="nucleotide sequence ID" value="NZ_ASWD01000003.1"/>
</dbReference>